<feature type="non-terminal residue" evidence="2">
    <location>
        <position position="1"/>
    </location>
</feature>
<protein>
    <submittedName>
        <fullName evidence="2">Uncharacterized protein</fullName>
    </submittedName>
</protein>
<name>A0A699RSH1_TANCI</name>
<organism evidence="2">
    <name type="scientific">Tanacetum cinerariifolium</name>
    <name type="common">Dalmatian daisy</name>
    <name type="synonym">Chrysanthemum cinerariifolium</name>
    <dbReference type="NCBI Taxonomy" id="118510"/>
    <lineage>
        <taxon>Eukaryota</taxon>
        <taxon>Viridiplantae</taxon>
        <taxon>Streptophyta</taxon>
        <taxon>Embryophyta</taxon>
        <taxon>Tracheophyta</taxon>
        <taxon>Spermatophyta</taxon>
        <taxon>Magnoliopsida</taxon>
        <taxon>eudicotyledons</taxon>
        <taxon>Gunneridae</taxon>
        <taxon>Pentapetalae</taxon>
        <taxon>asterids</taxon>
        <taxon>campanulids</taxon>
        <taxon>Asterales</taxon>
        <taxon>Asteraceae</taxon>
        <taxon>Asteroideae</taxon>
        <taxon>Anthemideae</taxon>
        <taxon>Anthemidinae</taxon>
        <taxon>Tanacetum</taxon>
    </lineage>
</organism>
<accession>A0A699RSH1</accession>
<comment type="caution">
    <text evidence="2">The sequence shown here is derived from an EMBL/GenBank/DDBJ whole genome shotgun (WGS) entry which is preliminary data.</text>
</comment>
<evidence type="ECO:0000256" key="1">
    <source>
        <dbReference type="SAM" id="MobiDB-lite"/>
    </source>
</evidence>
<reference evidence="2" key="1">
    <citation type="journal article" date="2019" name="Sci. Rep.">
        <title>Draft genome of Tanacetum cinerariifolium, the natural source of mosquito coil.</title>
        <authorList>
            <person name="Yamashiro T."/>
            <person name="Shiraishi A."/>
            <person name="Satake H."/>
            <person name="Nakayama K."/>
        </authorList>
    </citation>
    <scope>NUCLEOTIDE SEQUENCE</scope>
</reference>
<feature type="non-terminal residue" evidence="2">
    <location>
        <position position="220"/>
    </location>
</feature>
<evidence type="ECO:0000313" key="2">
    <source>
        <dbReference type="EMBL" id="GFC87052.1"/>
    </source>
</evidence>
<dbReference type="EMBL" id="BKCJ011108372">
    <property type="protein sequence ID" value="GFC87052.1"/>
    <property type="molecule type" value="Genomic_DNA"/>
</dbReference>
<dbReference type="AlphaFoldDB" id="A0A699RSH1"/>
<feature type="region of interest" description="Disordered" evidence="1">
    <location>
        <begin position="37"/>
        <end position="96"/>
    </location>
</feature>
<proteinExistence type="predicted"/>
<gene>
    <name evidence="2" type="ORF">Tci_859022</name>
</gene>
<sequence length="220" mass="22707">EARLLDSTVGHVVPLLPVASACVESELDASVERLFNEDGSADQGNSATGGENVAAENPKRLRKKRQAATDASGSSHPPKKLRSDHGTSSGAVNAGKSPSALKELLASSILNVESGIEIVATLPFVTSSVSATPEHESGVLADFFIGPNLWTMSASERFVISSYSSHHSSTNASRAEGDSIIRSADVPPVMTDAVITAHAASISSALASKLSTKVVTSRSV</sequence>